<evidence type="ECO:0000313" key="2">
    <source>
        <dbReference type="EMBL" id="TNN83940.1"/>
    </source>
</evidence>
<gene>
    <name evidence="2" type="ORF">EYF80_005811</name>
</gene>
<feature type="compositionally biased region" description="Polar residues" evidence="1">
    <location>
        <begin position="82"/>
        <end position="96"/>
    </location>
</feature>
<proteinExistence type="predicted"/>
<keyword evidence="3" id="KW-1185">Reference proteome</keyword>
<organism evidence="2 3">
    <name type="scientific">Liparis tanakae</name>
    <name type="common">Tanaka's snailfish</name>
    <dbReference type="NCBI Taxonomy" id="230148"/>
    <lineage>
        <taxon>Eukaryota</taxon>
        <taxon>Metazoa</taxon>
        <taxon>Chordata</taxon>
        <taxon>Craniata</taxon>
        <taxon>Vertebrata</taxon>
        <taxon>Euteleostomi</taxon>
        <taxon>Actinopterygii</taxon>
        <taxon>Neopterygii</taxon>
        <taxon>Teleostei</taxon>
        <taxon>Neoteleostei</taxon>
        <taxon>Acanthomorphata</taxon>
        <taxon>Eupercaria</taxon>
        <taxon>Perciformes</taxon>
        <taxon>Cottioidei</taxon>
        <taxon>Cottales</taxon>
        <taxon>Liparidae</taxon>
        <taxon>Liparis</taxon>
    </lineage>
</organism>
<evidence type="ECO:0000313" key="3">
    <source>
        <dbReference type="Proteomes" id="UP000314294"/>
    </source>
</evidence>
<reference evidence="2 3" key="1">
    <citation type="submission" date="2019-03" db="EMBL/GenBank/DDBJ databases">
        <title>First draft genome of Liparis tanakae, snailfish: a comprehensive survey of snailfish specific genes.</title>
        <authorList>
            <person name="Kim W."/>
            <person name="Song I."/>
            <person name="Jeong J.-H."/>
            <person name="Kim D."/>
            <person name="Kim S."/>
            <person name="Ryu S."/>
            <person name="Song J.Y."/>
            <person name="Lee S.K."/>
        </authorList>
    </citation>
    <scope>NUCLEOTIDE SEQUENCE [LARGE SCALE GENOMIC DNA]</scope>
    <source>
        <tissue evidence="2">Muscle</tissue>
    </source>
</reference>
<accession>A0A4Z2J0Z2</accession>
<name>A0A4Z2J0Z2_9TELE</name>
<feature type="region of interest" description="Disordered" evidence="1">
    <location>
        <begin position="80"/>
        <end position="104"/>
    </location>
</feature>
<dbReference type="EMBL" id="SRLO01000030">
    <property type="protein sequence ID" value="TNN83940.1"/>
    <property type="molecule type" value="Genomic_DNA"/>
</dbReference>
<feature type="region of interest" description="Disordered" evidence="1">
    <location>
        <begin position="1"/>
        <end position="26"/>
    </location>
</feature>
<comment type="caution">
    <text evidence="2">The sequence shown here is derived from an EMBL/GenBank/DDBJ whole genome shotgun (WGS) entry which is preliminary data.</text>
</comment>
<dbReference type="AlphaFoldDB" id="A0A4Z2J0Z2"/>
<dbReference type="Proteomes" id="UP000314294">
    <property type="component" value="Unassembled WGS sequence"/>
</dbReference>
<protein>
    <submittedName>
        <fullName evidence="2">Uncharacterized protein</fullName>
    </submittedName>
</protein>
<evidence type="ECO:0000256" key="1">
    <source>
        <dbReference type="SAM" id="MobiDB-lite"/>
    </source>
</evidence>
<sequence length="104" mass="11749">MRMGPSSPLSPFPCGPWSPLSPYTDKRANGEKLPLQLEFISLNRARFLPPLKEKRGPFGLVSFPELFAFRCTERAAVPERLTLNQMEPSSRGTNPTQREESRMA</sequence>